<dbReference type="EMBL" id="MK072447">
    <property type="protein sequence ID" value="AYV85344.1"/>
    <property type="molecule type" value="Genomic_DNA"/>
</dbReference>
<organism evidence="1">
    <name type="scientific">Satyrvirus sp</name>
    <dbReference type="NCBI Taxonomy" id="2487771"/>
    <lineage>
        <taxon>Viruses</taxon>
        <taxon>Varidnaviria</taxon>
        <taxon>Bamfordvirae</taxon>
        <taxon>Nucleocytoviricota</taxon>
        <taxon>Megaviricetes</taxon>
        <taxon>Imitervirales</taxon>
        <taxon>Mimiviridae</taxon>
        <taxon>Megamimivirinae</taxon>
    </lineage>
</organism>
<sequence length="60" mass="7216">MDSEKTIITRDDTIRETINDYKQKCKWYKQFTIEGRNKCDEALISLIRQIQIVPMVGFYK</sequence>
<gene>
    <name evidence="1" type="ORF">Satyrvirus11_26</name>
</gene>
<name>A0A3G5AFI2_9VIRU</name>
<reference evidence="1" key="1">
    <citation type="submission" date="2018-10" db="EMBL/GenBank/DDBJ databases">
        <title>Hidden diversity of soil giant viruses.</title>
        <authorList>
            <person name="Schulz F."/>
            <person name="Alteio L."/>
            <person name="Goudeau D."/>
            <person name="Ryan E.M."/>
            <person name="Malmstrom R.R."/>
            <person name="Blanchard J."/>
            <person name="Woyke T."/>
        </authorList>
    </citation>
    <scope>NUCLEOTIDE SEQUENCE</scope>
    <source>
        <strain evidence="1">SAV1</strain>
    </source>
</reference>
<protein>
    <submittedName>
        <fullName evidence="1">Uncharacterized protein</fullName>
    </submittedName>
</protein>
<proteinExistence type="predicted"/>
<accession>A0A3G5AFI2</accession>
<evidence type="ECO:0000313" key="1">
    <source>
        <dbReference type="EMBL" id="AYV85344.1"/>
    </source>
</evidence>